<evidence type="ECO:0000256" key="3">
    <source>
        <dbReference type="PROSITE-ProRule" id="PRU00464"/>
    </source>
</evidence>
<accession>A0A0S2KAU6</accession>
<dbReference type="Pfam" id="PF01230">
    <property type="entry name" value="HIT"/>
    <property type="match status" value="1"/>
</dbReference>
<dbReference type="PRINTS" id="PR00332">
    <property type="entry name" value="HISTRIAD"/>
</dbReference>
<proteinExistence type="predicted"/>
<evidence type="ECO:0000256" key="1">
    <source>
        <dbReference type="PIRSR" id="PIRSR601310-1"/>
    </source>
</evidence>
<dbReference type="KEGG" id="pspi:PS2015_780"/>
<dbReference type="InterPro" id="IPR011146">
    <property type="entry name" value="HIT-like"/>
</dbReference>
<evidence type="ECO:0000256" key="2">
    <source>
        <dbReference type="PIRSR" id="PIRSR601310-3"/>
    </source>
</evidence>
<keyword evidence="6" id="KW-1185">Reference proteome</keyword>
<dbReference type="PROSITE" id="PS00892">
    <property type="entry name" value="HIT_1"/>
    <property type="match status" value="1"/>
</dbReference>
<evidence type="ECO:0000259" key="4">
    <source>
        <dbReference type="PROSITE" id="PS51084"/>
    </source>
</evidence>
<name>A0A0S2KAU6_9GAMM</name>
<feature type="active site" description="Tele-AMP-histidine intermediate" evidence="1">
    <location>
        <position position="101"/>
    </location>
</feature>
<dbReference type="GO" id="GO:0003824">
    <property type="term" value="F:catalytic activity"/>
    <property type="evidence" value="ECO:0007669"/>
    <property type="project" value="InterPro"/>
</dbReference>
<dbReference type="OrthoDB" id="9784774at2"/>
<dbReference type="PANTHER" id="PTHR23089">
    <property type="entry name" value="HISTIDINE TRIAD HIT PROTEIN"/>
    <property type="match status" value="1"/>
</dbReference>
<dbReference type="STRING" id="1249552.PS2015_780"/>
<dbReference type="EMBL" id="CP013189">
    <property type="protein sequence ID" value="ALO45456.1"/>
    <property type="molecule type" value="Genomic_DNA"/>
</dbReference>
<dbReference type="SUPFAM" id="SSF54197">
    <property type="entry name" value="HIT-like"/>
    <property type="match status" value="1"/>
</dbReference>
<dbReference type="InterPro" id="IPR036265">
    <property type="entry name" value="HIT-like_sf"/>
</dbReference>
<sequence length="115" mass="12449">MTSQCLFCGIAAGEIPSDSVYSDEHVYAFRDINPAAPTHILVIPRKHLSRVSEASSDDEALLGKILLAANNIARQEGLAEDGFRLVINTGDLGGQTVHHLHLHILGGRQMQWPPG</sequence>
<feature type="short sequence motif" description="Histidine triad motif" evidence="2 3">
    <location>
        <begin position="99"/>
        <end position="103"/>
    </location>
</feature>
<organism evidence="5 6">
    <name type="scientific">Pseudohongiella spirulinae</name>
    <dbReference type="NCBI Taxonomy" id="1249552"/>
    <lineage>
        <taxon>Bacteria</taxon>
        <taxon>Pseudomonadati</taxon>
        <taxon>Pseudomonadota</taxon>
        <taxon>Gammaproteobacteria</taxon>
        <taxon>Pseudomonadales</taxon>
        <taxon>Pseudohongiellaceae</taxon>
        <taxon>Pseudohongiella</taxon>
    </lineage>
</organism>
<evidence type="ECO:0000313" key="5">
    <source>
        <dbReference type="EMBL" id="ALO45456.1"/>
    </source>
</evidence>
<dbReference type="CDD" id="cd01276">
    <property type="entry name" value="PKCI_related"/>
    <property type="match status" value="1"/>
</dbReference>
<dbReference type="PROSITE" id="PS51084">
    <property type="entry name" value="HIT_2"/>
    <property type="match status" value="1"/>
</dbReference>
<dbReference type="AlphaFoldDB" id="A0A0S2KAU6"/>
<dbReference type="Proteomes" id="UP000065641">
    <property type="component" value="Chromosome"/>
</dbReference>
<dbReference type="Gene3D" id="3.30.428.10">
    <property type="entry name" value="HIT-like"/>
    <property type="match status" value="1"/>
</dbReference>
<dbReference type="RefSeq" id="WP_058020993.1">
    <property type="nucleotide sequence ID" value="NZ_CP013189.1"/>
</dbReference>
<protein>
    <submittedName>
        <fullName evidence="5">Zinc-binding protein</fullName>
    </submittedName>
</protein>
<gene>
    <name evidence="5" type="ORF">PS2015_780</name>
</gene>
<feature type="domain" description="HIT" evidence="4">
    <location>
        <begin position="6"/>
        <end position="115"/>
    </location>
</feature>
<evidence type="ECO:0000313" key="6">
    <source>
        <dbReference type="Proteomes" id="UP000065641"/>
    </source>
</evidence>
<dbReference type="PATRIC" id="fig|1249552.3.peg.785"/>
<reference evidence="5 6" key="1">
    <citation type="submission" date="2015-11" db="EMBL/GenBank/DDBJ databases">
        <authorList>
            <person name="Zhang Y."/>
            <person name="Guo Z."/>
        </authorList>
    </citation>
    <scope>NUCLEOTIDE SEQUENCE [LARGE SCALE GENOMIC DNA]</scope>
    <source>
        <strain evidence="5 6">KCTC 32221</strain>
    </source>
</reference>
<dbReference type="InterPro" id="IPR019808">
    <property type="entry name" value="Histidine_triad_CS"/>
</dbReference>
<dbReference type="InterPro" id="IPR001310">
    <property type="entry name" value="Histidine_triad_HIT"/>
</dbReference>